<evidence type="ECO:0000313" key="2">
    <source>
        <dbReference type="Proteomes" id="UP000007266"/>
    </source>
</evidence>
<protein>
    <submittedName>
        <fullName evidence="1">Uncharacterized protein</fullName>
    </submittedName>
</protein>
<reference evidence="1 2" key="1">
    <citation type="journal article" date="2008" name="Nature">
        <title>The genome of the model beetle and pest Tribolium castaneum.</title>
        <authorList>
            <consortium name="Tribolium Genome Sequencing Consortium"/>
            <person name="Richards S."/>
            <person name="Gibbs R.A."/>
            <person name="Weinstock G.M."/>
            <person name="Brown S.J."/>
            <person name="Denell R."/>
            <person name="Beeman R.W."/>
            <person name="Gibbs R."/>
            <person name="Beeman R.W."/>
            <person name="Brown S.J."/>
            <person name="Bucher G."/>
            <person name="Friedrich M."/>
            <person name="Grimmelikhuijzen C.J."/>
            <person name="Klingler M."/>
            <person name="Lorenzen M."/>
            <person name="Richards S."/>
            <person name="Roth S."/>
            <person name="Schroder R."/>
            <person name="Tautz D."/>
            <person name="Zdobnov E.M."/>
            <person name="Muzny D."/>
            <person name="Gibbs R.A."/>
            <person name="Weinstock G.M."/>
            <person name="Attaway T."/>
            <person name="Bell S."/>
            <person name="Buhay C.J."/>
            <person name="Chandrabose M.N."/>
            <person name="Chavez D."/>
            <person name="Clerk-Blankenburg K.P."/>
            <person name="Cree A."/>
            <person name="Dao M."/>
            <person name="Davis C."/>
            <person name="Chacko J."/>
            <person name="Dinh H."/>
            <person name="Dugan-Rocha S."/>
            <person name="Fowler G."/>
            <person name="Garner T.T."/>
            <person name="Garnes J."/>
            <person name="Gnirke A."/>
            <person name="Hawes A."/>
            <person name="Hernandez J."/>
            <person name="Hines S."/>
            <person name="Holder M."/>
            <person name="Hume J."/>
            <person name="Jhangiani S.N."/>
            <person name="Joshi V."/>
            <person name="Khan Z.M."/>
            <person name="Jackson L."/>
            <person name="Kovar C."/>
            <person name="Kowis A."/>
            <person name="Lee S."/>
            <person name="Lewis L.R."/>
            <person name="Margolis J."/>
            <person name="Morgan M."/>
            <person name="Nazareth L.V."/>
            <person name="Nguyen N."/>
            <person name="Okwuonu G."/>
            <person name="Parker D."/>
            <person name="Richards S."/>
            <person name="Ruiz S.J."/>
            <person name="Santibanez J."/>
            <person name="Savard J."/>
            <person name="Scherer S.E."/>
            <person name="Schneider B."/>
            <person name="Sodergren E."/>
            <person name="Tautz D."/>
            <person name="Vattahil S."/>
            <person name="Villasana D."/>
            <person name="White C.S."/>
            <person name="Wright R."/>
            <person name="Park Y."/>
            <person name="Beeman R.W."/>
            <person name="Lord J."/>
            <person name="Oppert B."/>
            <person name="Lorenzen M."/>
            <person name="Brown S."/>
            <person name="Wang L."/>
            <person name="Savard J."/>
            <person name="Tautz D."/>
            <person name="Richards S."/>
            <person name="Weinstock G."/>
            <person name="Gibbs R.A."/>
            <person name="Liu Y."/>
            <person name="Worley K."/>
            <person name="Weinstock G."/>
            <person name="Elsik C.G."/>
            <person name="Reese J.T."/>
            <person name="Elhaik E."/>
            <person name="Landan G."/>
            <person name="Graur D."/>
            <person name="Arensburger P."/>
            <person name="Atkinson P."/>
            <person name="Beeman R.W."/>
            <person name="Beidler J."/>
            <person name="Brown S.J."/>
            <person name="Demuth J.P."/>
            <person name="Drury D.W."/>
            <person name="Du Y.Z."/>
            <person name="Fujiwara H."/>
            <person name="Lorenzen M."/>
            <person name="Maselli V."/>
            <person name="Osanai M."/>
            <person name="Park Y."/>
            <person name="Robertson H.M."/>
            <person name="Tu Z."/>
            <person name="Wang J.J."/>
            <person name="Wang S."/>
            <person name="Richards S."/>
            <person name="Song H."/>
            <person name="Zhang L."/>
            <person name="Sodergren E."/>
            <person name="Werner D."/>
            <person name="Stanke M."/>
            <person name="Morgenstern B."/>
            <person name="Solovyev V."/>
            <person name="Kosarev P."/>
            <person name="Brown G."/>
            <person name="Chen H.C."/>
            <person name="Ermolaeva O."/>
            <person name="Hlavina W."/>
            <person name="Kapustin Y."/>
            <person name="Kiryutin B."/>
            <person name="Kitts P."/>
            <person name="Maglott D."/>
            <person name="Pruitt K."/>
            <person name="Sapojnikov V."/>
            <person name="Souvorov A."/>
            <person name="Mackey A.J."/>
            <person name="Waterhouse R.M."/>
            <person name="Wyder S."/>
            <person name="Zdobnov E.M."/>
            <person name="Zdobnov E.M."/>
            <person name="Wyder S."/>
            <person name="Kriventseva E.V."/>
            <person name="Kadowaki T."/>
            <person name="Bork P."/>
            <person name="Aranda M."/>
            <person name="Bao R."/>
            <person name="Beermann A."/>
            <person name="Berns N."/>
            <person name="Bolognesi R."/>
            <person name="Bonneton F."/>
            <person name="Bopp D."/>
            <person name="Brown S.J."/>
            <person name="Bucher G."/>
            <person name="Butts T."/>
            <person name="Chaumot A."/>
            <person name="Denell R.E."/>
            <person name="Ferrier D.E."/>
            <person name="Friedrich M."/>
            <person name="Gordon C.M."/>
            <person name="Jindra M."/>
            <person name="Klingler M."/>
            <person name="Lan Q."/>
            <person name="Lattorff H.M."/>
            <person name="Laudet V."/>
            <person name="von Levetsow C."/>
            <person name="Liu Z."/>
            <person name="Lutz R."/>
            <person name="Lynch J.A."/>
            <person name="da Fonseca R.N."/>
            <person name="Posnien N."/>
            <person name="Reuter R."/>
            <person name="Roth S."/>
            <person name="Savard J."/>
            <person name="Schinko J.B."/>
            <person name="Schmitt C."/>
            <person name="Schoppmeier M."/>
            <person name="Schroder R."/>
            <person name="Shippy T.D."/>
            <person name="Simonnet F."/>
            <person name="Marques-Souza H."/>
            <person name="Tautz D."/>
            <person name="Tomoyasu Y."/>
            <person name="Trauner J."/>
            <person name="Van der Zee M."/>
            <person name="Vervoort M."/>
            <person name="Wittkopp N."/>
            <person name="Wimmer E.A."/>
            <person name="Yang X."/>
            <person name="Jones A.K."/>
            <person name="Sattelle D.B."/>
            <person name="Ebert P.R."/>
            <person name="Nelson D."/>
            <person name="Scott J.G."/>
            <person name="Beeman R.W."/>
            <person name="Muthukrishnan S."/>
            <person name="Kramer K.J."/>
            <person name="Arakane Y."/>
            <person name="Beeman R.W."/>
            <person name="Zhu Q."/>
            <person name="Hogenkamp D."/>
            <person name="Dixit R."/>
            <person name="Oppert B."/>
            <person name="Jiang H."/>
            <person name="Zou Z."/>
            <person name="Marshall J."/>
            <person name="Elpidina E."/>
            <person name="Vinokurov K."/>
            <person name="Oppert C."/>
            <person name="Zou Z."/>
            <person name="Evans J."/>
            <person name="Lu Z."/>
            <person name="Zhao P."/>
            <person name="Sumathipala N."/>
            <person name="Altincicek B."/>
            <person name="Vilcinskas A."/>
            <person name="Williams M."/>
            <person name="Hultmark D."/>
            <person name="Hetru C."/>
            <person name="Jiang H."/>
            <person name="Grimmelikhuijzen C.J."/>
            <person name="Hauser F."/>
            <person name="Cazzamali G."/>
            <person name="Williamson M."/>
            <person name="Park Y."/>
            <person name="Li B."/>
            <person name="Tanaka Y."/>
            <person name="Predel R."/>
            <person name="Neupert S."/>
            <person name="Schachtner J."/>
            <person name="Verleyen P."/>
            <person name="Raible F."/>
            <person name="Bork P."/>
            <person name="Friedrich M."/>
            <person name="Walden K.K."/>
            <person name="Robertson H.M."/>
            <person name="Angeli S."/>
            <person name="Foret S."/>
            <person name="Bucher G."/>
            <person name="Schuetz S."/>
            <person name="Maleszka R."/>
            <person name="Wimmer E.A."/>
            <person name="Beeman R.W."/>
            <person name="Lorenzen M."/>
            <person name="Tomoyasu Y."/>
            <person name="Miller S.C."/>
            <person name="Grossmann D."/>
            <person name="Bucher G."/>
        </authorList>
    </citation>
    <scope>NUCLEOTIDE SEQUENCE [LARGE SCALE GENOMIC DNA]</scope>
    <source>
        <strain evidence="1 2">Georgia GA2</strain>
    </source>
</reference>
<dbReference type="EMBL" id="KQ971372">
    <property type="protein sequence ID" value="KYB25167.1"/>
    <property type="molecule type" value="Genomic_DNA"/>
</dbReference>
<dbReference type="AlphaFoldDB" id="A0A139WB66"/>
<evidence type="ECO:0000313" key="1">
    <source>
        <dbReference type="EMBL" id="KYB25167.1"/>
    </source>
</evidence>
<reference evidence="1 2" key="2">
    <citation type="journal article" date="2010" name="Nucleic Acids Res.">
        <title>BeetleBase in 2010: revisions to provide comprehensive genomic information for Tribolium castaneum.</title>
        <authorList>
            <person name="Kim H.S."/>
            <person name="Murphy T."/>
            <person name="Xia J."/>
            <person name="Caragea D."/>
            <person name="Park Y."/>
            <person name="Beeman R.W."/>
            <person name="Lorenzen M.D."/>
            <person name="Butcher S."/>
            <person name="Manak J.R."/>
            <person name="Brown S.J."/>
        </authorList>
    </citation>
    <scope>GENOME REANNOTATION</scope>
    <source>
        <strain evidence="1 2">Georgia GA2</strain>
    </source>
</reference>
<gene>
    <name evidence="1" type="primary">AUGUSTUS-3.0.2_34353</name>
    <name evidence="1" type="ORF">TcasGA2_TC034353</name>
</gene>
<proteinExistence type="predicted"/>
<dbReference type="InParanoid" id="A0A139WB66"/>
<keyword evidence="2" id="KW-1185">Reference proteome</keyword>
<dbReference type="Proteomes" id="UP000007266">
    <property type="component" value="Linkage group 9"/>
</dbReference>
<organism evidence="1 2">
    <name type="scientific">Tribolium castaneum</name>
    <name type="common">Red flour beetle</name>
    <dbReference type="NCBI Taxonomy" id="7070"/>
    <lineage>
        <taxon>Eukaryota</taxon>
        <taxon>Metazoa</taxon>
        <taxon>Ecdysozoa</taxon>
        <taxon>Arthropoda</taxon>
        <taxon>Hexapoda</taxon>
        <taxon>Insecta</taxon>
        <taxon>Pterygota</taxon>
        <taxon>Neoptera</taxon>
        <taxon>Endopterygota</taxon>
        <taxon>Coleoptera</taxon>
        <taxon>Polyphaga</taxon>
        <taxon>Cucujiformia</taxon>
        <taxon>Tenebrionidae</taxon>
        <taxon>Tenebrionidae incertae sedis</taxon>
        <taxon>Tribolium</taxon>
    </lineage>
</organism>
<accession>A0A139WB66</accession>
<name>A0A139WB66_TRICA</name>
<sequence length="48" mass="5247">MLLWRCPLLNAVSLYGDSTEVFVSSIDGKKRLGKSGEIVPPTAATIRR</sequence>